<dbReference type="Gene3D" id="3.40.50.2000">
    <property type="entry name" value="Glycogen Phosphorylase B"/>
    <property type="match status" value="1"/>
</dbReference>
<dbReference type="PANTHER" id="PTHR46656">
    <property type="entry name" value="PUTATIVE-RELATED"/>
    <property type="match status" value="1"/>
</dbReference>
<proteinExistence type="predicted"/>
<protein>
    <submittedName>
        <fullName evidence="2">Glycosyl transferase</fullName>
    </submittedName>
</protein>
<comment type="caution">
    <text evidence="2">The sequence shown here is derived from an EMBL/GenBank/DDBJ whole genome shotgun (WGS) entry which is preliminary data.</text>
</comment>
<evidence type="ECO:0000313" key="2">
    <source>
        <dbReference type="EMBL" id="KXS32077.1"/>
    </source>
</evidence>
<dbReference type="Proteomes" id="UP000070578">
    <property type="component" value="Unassembled WGS sequence"/>
</dbReference>
<dbReference type="PATRIC" id="fig|1796491.3.peg.1986"/>
<reference evidence="2 3" key="1">
    <citation type="submission" date="2016-02" db="EMBL/GenBank/DDBJ databases">
        <authorList>
            <person name="Wen L."/>
            <person name="He K."/>
            <person name="Yang H."/>
        </authorList>
    </citation>
    <scope>NUCLEOTIDE SEQUENCE [LARGE SCALE GENOMIC DNA]</scope>
    <source>
        <strain evidence="2">ShG14-8</strain>
    </source>
</reference>
<feature type="domain" description="Glycosyl transferase family 1" evidence="1">
    <location>
        <begin position="335"/>
        <end position="416"/>
    </location>
</feature>
<keyword evidence="2" id="KW-0808">Transferase</keyword>
<dbReference type="PANTHER" id="PTHR46656:SF3">
    <property type="entry name" value="PUTATIVE-RELATED"/>
    <property type="match status" value="1"/>
</dbReference>
<sequence length="496" mass="56279">MGIEIFDEPAEIEQFHCDRPISKLMMLIWQSRKDFQNTFDLNTKAGQETFINWYDVTVNRKHRLNALKPWLSRASQWLPVAVRNKAKYAWFRVMAKGVRVTSGSAHSLERQVQQVETKLGSTELQFYGGDPGVNLIGYAHAELGLGEHVRKSAAALSTTDVPFGVVDFGAGTVSRQQALLDHGLLIDSNKHKVNLFHLTADQIFPVYLHLGRNFFERRYNIGYPFWELSKFPLEWIPPMQLMDEVWAPTTYIQKALSDALGKDVLYMPVGVALPKISQLGRNHFGIPEDQYTFFFAFDFLSFIVRKNPYAVVAAFKKAFPLGNEKAGLIMKAMNAKESSDSWKRLVHDIGRDKRIRLINETMDKATLLSFKSECDCYISLHRAEGLGLGPLEAMLLGKPVIVTNYSGNTDYAKLDNSCLVDYTLIPVQEGQYLFHENQVWADPDIEHAAWHMKRLANDPEFGIALGKKAAVFVAANFSPAYCGQLYKRRLQELGML</sequence>
<dbReference type="GO" id="GO:0016757">
    <property type="term" value="F:glycosyltransferase activity"/>
    <property type="evidence" value="ECO:0007669"/>
    <property type="project" value="InterPro"/>
</dbReference>
<evidence type="ECO:0000313" key="3">
    <source>
        <dbReference type="Proteomes" id="UP000070578"/>
    </source>
</evidence>
<dbReference type="AlphaFoldDB" id="A0A139BSW9"/>
<organism evidence="2 3">
    <name type="scientific">Candidatus Gallionella acididurans</name>
    <dbReference type="NCBI Taxonomy" id="1796491"/>
    <lineage>
        <taxon>Bacteria</taxon>
        <taxon>Pseudomonadati</taxon>
        <taxon>Pseudomonadota</taxon>
        <taxon>Betaproteobacteria</taxon>
        <taxon>Nitrosomonadales</taxon>
        <taxon>Gallionellaceae</taxon>
        <taxon>Gallionella</taxon>
    </lineage>
</organism>
<name>A0A139BSW9_9PROT</name>
<evidence type="ECO:0000259" key="1">
    <source>
        <dbReference type="Pfam" id="PF00534"/>
    </source>
</evidence>
<dbReference type="InterPro" id="IPR001296">
    <property type="entry name" value="Glyco_trans_1"/>
</dbReference>
<dbReference type="SUPFAM" id="SSF53756">
    <property type="entry name" value="UDP-Glycosyltransferase/glycogen phosphorylase"/>
    <property type="match status" value="1"/>
</dbReference>
<accession>A0A139BSW9</accession>
<reference evidence="2 3" key="2">
    <citation type="submission" date="2016-03" db="EMBL/GenBank/DDBJ databases">
        <title>New uncultured bacterium of the family Gallionellaceae from acid mine drainage: description and reconstruction of genome based on metagenomic analysis of microbial community.</title>
        <authorList>
            <person name="Kadnikov V."/>
            <person name="Ivasenko D."/>
            <person name="Beletsky A."/>
            <person name="Mardanov A."/>
            <person name="Danilova E."/>
            <person name="Pimenov N."/>
            <person name="Karnachuk O."/>
            <person name="Ravin N."/>
        </authorList>
    </citation>
    <scope>NUCLEOTIDE SEQUENCE [LARGE SCALE GENOMIC DNA]</scope>
    <source>
        <strain evidence="2">ShG14-8</strain>
    </source>
</reference>
<dbReference type="Pfam" id="PF00534">
    <property type="entry name" value="Glycos_transf_1"/>
    <property type="match status" value="1"/>
</dbReference>
<gene>
    <name evidence="2" type="ORF">AWT59_1817</name>
</gene>
<dbReference type="EMBL" id="LSLI01000043">
    <property type="protein sequence ID" value="KXS32077.1"/>
    <property type="molecule type" value="Genomic_DNA"/>
</dbReference>